<dbReference type="PANTHER" id="PTHR31138:SF1">
    <property type="entry name" value="PDZ DOMAIN-CONTAINING PROTEIN"/>
    <property type="match status" value="1"/>
</dbReference>
<feature type="domain" description="HAM1-like N-terminal" evidence="4">
    <location>
        <begin position="2"/>
        <end position="628"/>
    </location>
</feature>
<reference evidence="5 6" key="1">
    <citation type="journal article" date="2020" name="Phytopathology">
        <title>Genome Sequence Resources of Colletotrichum truncatum, C. plurivorum, C. musicola, and C. sojae: Four Species Pathogenic to Soybean (Glycine max).</title>
        <authorList>
            <person name="Rogerio F."/>
            <person name="Boufleur T.R."/>
            <person name="Ciampi-Guillardi M."/>
            <person name="Sukno S.A."/>
            <person name="Thon M.R."/>
            <person name="Massola Junior N.S."/>
            <person name="Baroncelli R."/>
        </authorList>
    </citation>
    <scope>NUCLEOTIDE SEQUENCE [LARGE SCALE GENOMIC DNA]</scope>
    <source>
        <strain evidence="5 6">LFN0009</strain>
    </source>
</reference>
<dbReference type="Pfam" id="PF14613">
    <property type="entry name" value="HAM1_C"/>
    <property type="match status" value="1"/>
</dbReference>
<comment type="caution">
    <text evidence="5">The sequence shown here is derived from an EMBL/GenBank/DDBJ whole genome shotgun (WGS) entry which is preliminary data.</text>
</comment>
<dbReference type="InterPro" id="IPR045967">
    <property type="entry name" value="HAM1-like_N"/>
</dbReference>
<keyword evidence="1" id="KW-0175">Coiled coil</keyword>
<name>A0A8H6J4I3_9PEZI</name>
<evidence type="ECO:0000259" key="3">
    <source>
        <dbReference type="Pfam" id="PF14613"/>
    </source>
</evidence>
<dbReference type="AlphaFoldDB" id="A0A8H6J4I3"/>
<evidence type="ECO:0000256" key="2">
    <source>
        <dbReference type="SAM" id="MobiDB-lite"/>
    </source>
</evidence>
<feature type="region of interest" description="Disordered" evidence="2">
    <location>
        <begin position="223"/>
        <end position="258"/>
    </location>
</feature>
<organism evidence="5 6">
    <name type="scientific">Colletotrichum sojae</name>
    <dbReference type="NCBI Taxonomy" id="2175907"/>
    <lineage>
        <taxon>Eukaryota</taxon>
        <taxon>Fungi</taxon>
        <taxon>Dikarya</taxon>
        <taxon>Ascomycota</taxon>
        <taxon>Pezizomycotina</taxon>
        <taxon>Sordariomycetes</taxon>
        <taxon>Hypocreomycetidae</taxon>
        <taxon>Glomerellales</taxon>
        <taxon>Glomerellaceae</taxon>
        <taxon>Colletotrichum</taxon>
        <taxon>Colletotrichum orchidearum species complex</taxon>
    </lineage>
</organism>
<dbReference type="EMBL" id="WIGN01000160">
    <property type="protein sequence ID" value="KAF6806369.1"/>
    <property type="molecule type" value="Genomic_DNA"/>
</dbReference>
<keyword evidence="6" id="KW-1185">Reference proteome</keyword>
<sequence>MSASVNKPTDLKQKEADVNRKLQLYGIISAFQAGKVPSNDQIDIALNSFLGSKALSNPPEKLSAEGKALVADVREVVTQAKYLLLSKNQGNLLQDFIWQTERFDPKAVDVPGAPVNKEVAQQHGDKAVQGLRTLGTLIITNGQFRKLLKDASVLLRDMAGDAATEAAQRVRPSGEALQQIDRPAEDNTWHDAPDFSKENFRKQAQGIYKGSPADDAREVINAGTQSAHPQGQQSPQNLAATAARDQTQGTNSGVNAQNGIEAARNVLEKKYNENVDDETREKARQRNEEYRRRTKEYFNKKMPQERKDQTIWRLKKMVLECQQHPDYAQAIETLLNLAEEYAGHSRNLAAGGSGTVRDARAGLAQAESDLKTLIERFANGTSTDDLFDSINQIYRDADQDRELKDWFKAMDRYVRRCLLEQGYILDEDSNQEWNHLYDHGRYLLRDKYRNHTDHVFDEIKFLIDQFDQDPQNKRFGEAVQKLFTDLGNDENGKPTFKPHLIKDLSEVIIPAIFENVAYVPIPRIEYSDPQFDAIIENLVLESDNFMPNVLEVNSENYFRWGRKKIANKHKQSFEVKVAGVQLDLRDVSYHVKRKQGFPSLTDTGVADILLAGDGFSFKMKLSSADEKDSQNFFKIDKVDVDIKHMSIKLKKSNHKLLFSVVKPVMLKVLRPALQKAVEKAIKDQATQMDALLFQVKQEADRAIDEARSDPERTPNIYNRYVTAMQKRALQGKQKAEAVAADKKVNMAITKEESIFPNINLPGGISTKATEYRDLARKGERWESPVFSIGKANKSTDIPDAPRVERKKHALRSQNPMSNGHMNGHPHVHGDLNGNANTLTNPANVSGY</sequence>
<protein>
    <recommendedName>
        <fullName evidence="7">Bactericidal permeability-increasing protein</fullName>
    </recommendedName>
</protein>
<evidence type="ECO:0000313" key="6">
    <source>
        <dbReference type="Proteomes" id="UP000652219"/>
    </source>
</evidence>
<feature type="coiled-coil region" evidence="1">
    <location>
        <begin position="268"/>
        <end position="300"/>
    </location>
</feature>
<dbReference type="InterPro" id="IPR027842">
    <property type="entry name" value="HAM1-like_C"/>
</dbReference>
<accession>A0A8H6J4I3</accession>
<feature type="compositionally biased region" description="Basic and acidic residues" evidence="2">
    <location>
        <begin position="182"/>
        <end position="194"/>
    </location>
</feature>
<proteinExistence type="predicted"/>
<evidence type="ECO:0000256" key="1">
    <source>
        <dbReference type="SAM" id="Coils"/>
    </source>
</evidence>
<evidence type="ECO:0008006" key="7">
    <source>
        <dbReference type="Google" id="ProtNLM"/>
    </source>
</evidence>
<dbReference type="PANTHER" id="PTHR31138">
    <property type="entry name" value="CHROMOSOME 19, WHOLE GENOME SHOTGUN SEQUENCE"/>
    <property type="match status" value="1"/>
</dbReference>
<dbReference type="Proteomes" id="UP000652219">
    <property type="component" value="Unassembled WGS sequence"/>
</dbReference>
<evidence type="ECO:0000259" key="4">
    <source>
        <dbReference type="Pfam" id="PF19343"/>
    </source>
</evidence>
<feature type="region of interest" description="Disordered" evidence="2">
    <location>
        <begin position="165"/>
        <end position="194"/>
    </location>
</feature>
<feature type="domain" description="HAM1-like C-terminal" evidence="3">
    <location>
        <begin position="640"/>
        <end position="798"/>
    </location>
</feature>
<gene>
    <name evidence="5" type="ORF">CSOJ01_08864</name>
</gene>
<dbReference type="Gene3D" id="3.15.10.10">
    <property type="entry name" value="Bactericidal permeability-increasing protein, domain 1"/>
    <property type="match status" value="1"/>
</dbReference>
<evidence type="ECO:0000313" key="5">
    <source>
        <dbReference type="EMBL" id="KAF6806369.1"/>
    </source>
</evidence>
<dbReference type="Pfam" id="PF19343">
    <property type="entry name" value="HAM1_N"/>
    <property type="match status" value="1"/>
</dbReference>